<evidence type="ECO:0000256" key="5">
    <source>
        <dbReference type="ARBA" id="ARBA00023136"/>
    </source>
</evidence>
<dbReference type="Proteomes" id="UP000199391">
    <property type="component" value="Unassembled WGS sequence"/>
</dbReference>
<keyword evidence="3" id="KW-0812">Transmembrane</keyword>
<organism evidence="8 9">
    <name type="scientific">Pseudoduganella namucuonensis</name>
    <dbReference type="NCBI Taxonomy" id="1035707"/>
    <lineage>
        <taxon>Bacteria</taxon>
        <taxon>Pseudomonadati</taxon>
        <taxon>Pseudomonadota</taxon>
        <taxon>Betaproteobacteria</taxon>
        <taxon>Burkholderiales</taxon>
        <taxon>Oxalobacteraceae</taxon>
        <taxon>Telluria group</taxon>
        <taxon>Pseudoduganella</taxon>
    </lineage>
</organism>
<evidence type="ECO:0000256" key="1">
    <source>
        <dbReference type="ARBA" id="ARBA00004651"/>
    </source>
</evidence>
<dbReference type="SMART" id="SM01049">
    <property type="entry name" value="Cache_2"/>
    <property type="match status" value="1"/>
</dbReference>
<sequence length="152" mass="16552">MKILRSIAAAAGLVAVAGMAHGQNATREEAIALVKKAVAHVKAKGVEQACVDFADPQGGFIQGELYVFVQDMNTKMVCHGVNKRLNGKDMSELKDVDGKYFTRAMTELAKTKGSGWVDYQWPNPTTKALEPKSSYVEKVNDTIFLGAGIYRK</sequence>
<protein>
    <submittedName>
        <fullName evidence="8">Single Cache domain 2-containing protein</fullName>
    </submittedName>
</protein>
<dbReference type="GO" id="GO:0005886">
    <property type="term" value="C:plasma membrane"/>
    <property type="evidence" value="ECO:0007669"/>
    <property type="project" value="UniProtKB-SubCell"/>
</dbReference>
<comment type="subcellular location">
    <subcellularLocation>
        <location evidence="1">Cell membrane</location>
        <topology evidence="1">Multi-pass membrane protein</topology>
    </subcellularLocation>
</comment>
<evidence type="ECO:0000256" key="3">
    <source>
        <dbReference type="ARBA" id="ARBA00022692"/>
    </source>
</evidence>
<accession>A0A1I7L716</accession>
<evidence type="ECO:0000256" key="4">
    <source>
        <dbReference type="ARBA" id="ARBA00022989"/>
    </source>
</evidence>
<reference evidence="9" key="1">
    <citation type="submission" date="2016-10" db="EMBL/GenBank/DDBJ databases">
        <authorList>
            <person name="Varghese N."/>
            <person name="Submissions S."/>
        </authorList>
    </citation>
    <scope>NUCLEOTIDE SEQUENCE [LARGE SCALE GENOMIC DNA]</scope>
    <source>
        <strain evidence="9">CGMCC 1.11014</strain>
    </source>
</reference>
<keyword evidence="4" id="KW-1133">Transmembrane helix</keyword>
<keyword evidence="2" id="KW-1003">Cell membrane</keyword>
<evidence type="ECO:0000256" key="6">
    <source>
        <dbReference type="SAM" id="SignalP"/>
    </source>
</evidence>
<evidence type="ECO:0000259" key="7">
    <source>
        <dbReference type="SMART" id="SM01049"/>
    </source>
</evidence>
<dbReference type="EMBL" id="FPBO01000024">
    <property type="protein sequence ID" value="SFV05529.1"/>
    <property type="molecule type" value="Genomic_DNA"/>
</dbReference>
<keyword evidence="5" id="KW-0472">Membrane</keyword>
<dbReference type="RefSeq" id="WP_093557793.1">
    <property type="nucleotide sequence ID" value="NZ_FPBO01000024.1"/>
</dbReference>
<evidence type="ECO:0000313" key="9">
    <source>
        <dbReference type="Proteomes" id="UP000199391"/>
    </source>
</evidence>
<dbReference type="InterPro" id="IPR033480">
    <property type="entry name" value="sCache_2"/>
</dbReference>
<feature type="signal peptide" evidence="6">
    <location>
        <begin position="1"/>
        <end position="22"/>
    </location>
</feature>
<dbReference type="OrthoDB" id="9178561at2"/>
<gene>
    <name evidence="8" type="ORF">SAMN05216552_102416</name>
</gene>
<dbReference type="STRING" id="1035707.SAMN05216552_102416"/>
<dbReference type="AlphaFoldDB" id="A0A1I7L716"/>
<keyword evidence="9" id="KW-1185">Reference proteome</keyword>
<dbReference type="Pfam" id="PF17200">
    <property type="entry name" value="sCache_2"/>
    <property type="match status" value="1"/>
</dbReference>
<proteinExistence type="predicted"/>
<evidence type="ECO:0000313" key="8">
    <source>
        <dbReference type="EMBL" id="SFV05529.1"/>
    </source>
</evidence>
<evidence type="ECO:0000256" key="2">
    <source>
        <dbReference type="ARBA" id="ARBA00022475"/>
    </source>
</evidence>
<feature type="domain" description="Single Cache" evidence="7">
    <location>
        <begin position="22"/>
        <end position="103"/>
    </location>
</feature>
<feature type="chain" id="PRO_5011751604" evidence="6">
    <location>
        <begin position="23"/>
        <end position="152"/>
    </location>
</feature>
<dbReference type="Gene3D" id="3.30.450.20">
    <property type="entry name" value="PAS domain"/>
    <property type="match status" value="1"/>
</dbReference>
<keyword evidence="6" id="KW-0732">Signal</keyword>
<name>A0A1I7L716_9BURK</name>